<dbReference type="Gene3D" id="3.40.50.720">
    <property type="entry name" value="NAD(P)-binding Rossmann-like Domain"/>
    <property type="match status" value="1"/>
</dbReference>
<keyword evidence="4" id="KW-0813">Transport</keyword>
<dbReference type="GO" id="GO:0000045">
    <property type="term" value="P:autophagosome assembly"/>
    <property type="evidence" value="ECO:0007669"/>
    <property type="project" value="TreeGrafter"/>
</dbReference>
<dbReference type="STRING" id="691883.A0A058Z8W8"/>
<feature type="domain" description="THIF-type NAD/FAD binding fold" evidence="10">
    <location>
        <begin position="88"/>
        <end position="319"/>
    </location>
</feature>
<dbReference type="FunFam" id="3.40.50.720:FF:000243">
    <property type="entry name" value="Ubiquitin-like modifier-activating enzyme ATG7"/>
    <property type="match status" value="1"/>
</dbReference>
<keyword evidence="6" id="KW-0072">Autophagy</keyword>
<gene>
    <name evidence="11" type="ORF">H696_02707</name>
</gene>
<dbReference type="InterPro" id="IPR000594">
    <property type="entry name" value="ThiF_NAD_FAD-bd"/>
</dbReference>
<dbReference type="InterPro" id="IPR035985">
    <property type="entry name" value="Ubiquitin-activating_enz"/>
</dbReference>
<evidence type="ECO:0000256" key="7">
    <source>
        <dbReference type="ARBA" id="ARBA00029897"/>
    </source>
</evidence>
<dbReference type="InterPro" id="IPR045886">
    <property type="entry name" value="ThiF/MoeB/HesA"/>
</dbReference>
<keyword evidence="12" id="KW-1185">Reference proteome</keyword>
<evidence type="ECO:0000259" key="10">
    <source>
        <dbReference type="Pfam" id="PF00899"/>
    </source>
</evidence>
<dbReference type="PANTHER" id="PTHR10953:SF3">
    <property type="entry name" value="UBIQUITIN-LIKE MODIFIER-ACTIVATING ENZYME ATG7"/>
    <property type="match status" value="1"/>
</dbReference>
<dbReference type="RefSeq" id="XP_009494889.1">
    <property type="nucleotide sequence ID" value="XM_009496614.1"/>
</dbReference>
<dbReference type="GO" id="GO:0019779">
    <property type="term" value="F:Atg8 activating enzyme activity"/>
    <property type="evidence" value="ECO:0007669"/>
    <property type="project" value="TreeGrafter"/>
</dbReference>
<reference evidence="11" key="1">
    <citation type="submission" date="2013-04" db="EMBL/GenBank/DDBJ databases">
        <title>The Genome Sequence of Fonticula alba ATCC 38817.</title>
        <authorList>
            <consortium name="The Broad Institute Genomics Platform"/>
            <person name="Russ C."/>
            <person name="Cuomo C."/>
            <person name="Burger G."/>
            <person name="Gray M.W."/>
            <person name="Holland P.W.H."/>
            <person name="King N."/>
            <person name="Lang F.B.F."/>
            <person name="Roger A.J."/>
            <person name="Ruiz-Trillo I."/>
            <person name="Brown M."/>
            <person name="Walker B."/>
            <person name="Young S."/>
            <person name="Zeng Q."/>
            <person name="Gargeya S."/>
            <person name="Fitzgerald M."/>
            <person name="Haas B."/>
            <person name="Abouelleil A."/>
            <person name="Allen A.W."/>
            <person name="Alvarado L."/>
            <person name="Arachchi H.M."/>
            <person name="Berlin A.M."/>
            <person name="Chapman S.B."/>
            <person name="Gainer-Dewar J."/>
            <person name="Goldberg J."/>
            <person name="Griggs A."/>
            <person name="Gujja S."/>
            <person name="Hansen M."/>
            <person name="Howarth C."/>
            <person name="Imamovic A."/>
            <person name="Ireland A."/>
            <person name="Larimer J."/>
            <person name="McCowan C."/>
            <person name="Murphy C."/>
            <person name="Pearson M."/>
            <person name="Poon T.W."/>
            <person name="Priest M."/>
            <person name="Roberts A."/>
            <person name="Saif S."/>
            <person name="Shea T."/>
            <person name="Sisk P."/>
            <person name="Sykes S."/>
            <person name="Wortman J."/>
            <person name="Nusbaum C."/>
            <person name="Birren B."/>
        </authorList>
    </citation>
    <scope>NUCLEOTIDE SEQUENCE [LARGE SCALE GENOMIC DNA]</scope>
    <source>
        <strain evidence="11">ATCC 38817</strain>
    </source>
</reference>
<dbReference type="SUPFAM" id="SSF69572">
    <property type="entry name" value="Activating enzymes of the ubiquitin-like proteins"/>
    <property type="match status" value="1"/>
</dbReference>
<evidence type="ECO:0000256" key="9">
    <source>
        <dbReference type="ARBA" id="ARBA00032823"/>
    </source>
</evidence>
<evidence type="ECO:0000256" key="8">
    <source>
        <dbReference type="ARBA" id="ARBA00030242"/>
    </source>
</evidence>
<evidence type="ECO:0000313" key="12">
    <source>
        <dbReference type="Proteomes" id="UP000030693"/>
    </source>
</evidence>
<evidence type="ECO:0000256" key="4">
    <source>
        <dbReference type="ARBA" id="ARBA00022448"/>
    </source>
</evidence>
<dbReference type="GO" id="GO:0006995">
    <property type="term" value="P:cellular response to nitrogen starvation"/>
    <property type="evidence" value="ECO:0007669"/>
    <property type="project" value="TreeGrafter"/>
</dbReference>
<protein>
    <recommendedName>
        <fullName evidence="2">Ubiquitin-like modifier-activating enzyme ATG7</fullName>
    </recommendedName>
    <alternativeName>
        <fullName evidence="7 9">ATG12-activating enzyme E1 ATG7</fullName>
    </alternativeName>
    <alternativeName>
        <fullName evidence="8">Autophagy-related protein 7</fullName>
    </alternativeName>
    <alternativeName>
        <fullName evidence="3">Ubiquitin-like modifier-activating enzyme atg7</fullName>
    </alternativeName>
</protein>
<dbReference type="OMA" id="VICFREY"/>
<dbReference type="EMBL" id="KB932204">
    <property type="protein sequence ID" value="KCV70373.1"/>
    <property type="molecule type" value="Genomic_DNA"/>
</dbReference>
<dbReference type="Pfam" id="PF00899">
    <property type="entry name" value="ThiF"/>
    <property type="match status" value="1"/>
</dbReference>
<dbReference type="GeneID" id="20527432"/>
<accession>A0A058Z8W8</accession>
<comment type="similarity">
    <text evidence="1">Belongs to the ATG7 family.</text>
</comment>
<organism evidence="11">
    <name type="scientific">Fonticula alba</name>
    <name type="common">Slime mold</name>
    <dbReference type="NCBI Taxonomy" id="691883"/>
    <lineage>
        <taxon>Eukaryota</taxon>
        <taxon>Rotosphaerida</taxon>
        <taxon>Fonticulaceae</taxon>
        <taxon>Fonticula</taxon>
    </lineage>
</organism>
<dbReference type="GO" id="GO:0000422">
    <property type="term" value="P:autophagy of mitochondrion"/>
    <property type="evidence" value="ECO:0007669"/>
    <property type="project" value="TreeGrafter"/>
</dbReference>
<evidence type="ECO:0000256" key="5">
    <source>
        <dbReference type="ARBA" id="ARBA00022927"/>
    </source>
</evidence>
<dbReference type="eggNOG" id="KOG2337">
    <property type="taxonomic scope" value="Eukaryota"/>
</dbReference>
<dbReference type="Proteomes" id="UP000030693">
    <property type="component" value="Unassembled WGS sequence"/>
</dbReference>
<dbReference type="PANTHER" id="PTHR10953">
    <property type="entry name" value="UBIQUITIN-ACTIVATING ENZYME E1"/>
    <property type="match status" value="1"/>
</dbReference>
<evidence type="ECO:0000256" key="3">
    <source>
        <dbReference type="ARBA" id="ARBA00018730"/>
    </source>
</evidence>
<keyword evidence="5" id="KW-0653">Protein transport</keyword>
<dbReference type="OrthoDB" id="338614at2759"/>
<evidence type="ECO:0000256" key="1">
    <source>
        <dbReference type="ARBA" id="ARBA00010931"/>
    </source>
</evidence>
<dbReference type="AlphaFoldDB" id="A0A058Z8W8"/>
<dbReference type="GO" id="GO:0034727">
    <property type="term" value="P:piecemeal microautophagy of the nucleus"/>
    <property type="evidence" value="ECO:0007669"/>
    <property type="project" value="TreeGrafter"/>
</dbReference>
<evidence type="ECO:0000256" key="6">
    <source>
        <dbReference type="ARBA" id="ARBA00023006"/>
    </source>
</evidence>
<dbReference type="GO" id="GO:0015031">
    <property type="term" value="P:protein transport"/>
    <property type="evidence" value="ECO:0007669"/>
    <property type="project" value="UniProtKB-KW"/>
</dbReference>
<dbReference type="GO" id="GO:0019778">
    <property type="term" value="F:Atg12 activating enzyme activity"/>
    <property type="evidence" value="ECO:0007669"/>
    <property type="project" value="TreeGrafter"/>
</dbReference>
<sequence>MLALTQDQGPDGVTGEPDDFGLADSVVLQVGLPAGNFASPTADQAPKATGWFRKAAGKKPTVRTLDLSALMDPLNIADTAARLNLSLMRWRLVPDLQLEAIANARCLVIGSGTLGCIVARNLVGWGVKSITMVDQSTVSYSNPVRQSLFEFADCANGGKPKAEAAVAALKRIHPLLDANAVNLSIPMPGHAFTEADAHQNYLRLSELIASHDVTFLLTDNRESRWLPTLLACSQNKVLINSALGFDSYLVARHGAAPDAEPHQPGSPRLGCYFCNDVMAPTDSTSQRTLDQMCTVTRPGLAYMAGSLAVEVMSTLLQHPLGVRAPAGITVGGLYAHESQMDSSGLAARDSAASTTCLGVVPHTIRGGVGHWGQRLILGEAYTRCIACSGSVVKALREAGGRGWGPAEAEADRQPGAPDGWDFIQRVLREPILLEDLTGISEIKNAADNIFVDDDDFLIDSDSD</sequence>
<dbReference type="GO" id="GO:0000407">
    <property type="term" value="C:phagophore assembly site"/>
    <property type="evidence" value="ECO:0007669"/>
    <property type="project" value="TreeGrafter"/>
</dbReference>
<dbReference type="GO" id="GO:0032446">
    <property type="term" value="P:protein modification by small protein conjugation"/>
    <property type="evidence" value="ECO:0007669"/>
    <property type="project" value="TreeGrafter"/>
</dbReference>
<evidence type="ECO:0000256" key="2">
    <source>
        <dbReference type="ARBA" id="ARBA00017647"/>
    </source>
</evidence>
<name>A0A058Z8W8_FONAL</name>
<evidence type="ECO:0000313" key="11">
    <source>
        <dbReference type="EMBL" id="KCV70373.1"/>
    </source>
</evidence>
<proteinExistence type="inferred from homology"/>